<dbReference type="InterPro" id="IPR000292">
    <property type="entry name" value="For/NO2_transpt"/>
</dbReference>
<feature type="transmembrane region" description="Helical" evidence="6">
    <location>
        <begin position="62"/>
        <end position="84"/>
    </location>
</feature>
<organism evidence="7 8">
    <name type="scientific">Blastococcus saxobsidens</name>
    <dbReference type="NCBI Taxonomy" id="138336"/>
    <lineage>
        <taxon>Bacteria</taxon>
        <taxon>Bacillati</taxon>
        <taxon>Actinomycetota</taxon>
        <taxon>Actinomycetes</taxon>
        <taxon>Geodermatophilales</taxon>
        <taxon>Geodermatophilaceae</taxon>
        <taxon>Blastococcus</taxon>
    </lineage>
</organism>
<evidence type="ECO:0000313" key="8">
    <source>
        <dbReference type="Proteomes" id="UP000479241"/>
    </source>
</evidence>
<feature type="region of interest" description="Disordered" evidence="5">
    <location>
        <begin position="1"/>
        <end position="34"/>
    </location>
</feature>
<reference evidence="7 8" key="1">
    <citation type="submission" date="2019-12" db="EMBL/GenBank/DDBJ databases">
        <title>the WGS of Blastococcus saxobsidens 67B17.</title>
        <authorList>
            <person name="Jiang Z."/>
        </authorList>
    </citation>
    <scope>NUCLEOTIDE SEQUENCE [LARGE SCALE GENOMIC DNA]</scope>
    <source>
        <strain evidence="7 8">67B17</strain>
    </source>
</reference>
<dbReference type="Gene3D" id="1.20.1080.10">
    <property type="entry name" value="Glycerol uptake facilitator protein"/>
    <property type="match status" value="1"/>
</dbReference>
<proteinExistence type="predicted"/>
<dbReference type="Proteomes" id="UP000479241">
    <property type="component" value="Unassembled WGS sequence"/>
</dbReference>
<feature type="transmembrane region" description="Helical" evidence="6">
    <location>
        <begin position="253"/>
        <end position="275"/>
    </location>
</feature>
<gene>
    <name evidence="7" type="ORF">GCU60_12555</name>
</gene>
<comment type="caution">
    <text evidence="7">The sequence shown here is derived from an EMBL/GenBank/DDBJ whole genome shotgun (WGS) entry which is preliminary data.</text>
</comment>
<feature type="transmembrane region" description="Helical" evidence="6">
    <location>
        <begin position="210"/>
        <end position="241"/>
    </location>
</feature>
<evidence type="ECO:0000256" key="2">
    <source>
        <dbReference type="ARBA" id="ARBA00022692"/>
    </source>
</evidence>
<comment type="subcellular location">
    <subcellularLocation>
        <location evidence="1">Membrane</location>
        <topology evidence="1">Multi-pass membrane protein</topology>
    </subcellularLocation>
</comment>
<feature type="transmembrane region" description="Helical" evidence="6">
    <location>
        <begin position="180"/>
        <end position="198"/>
    </location>
</feature>
<dbReference type="Pfam" id="PF01226">
    <property type="entry name" value="Form_Nir_trans"/>
    <property type="match status" value="1"/>
</dbReference>
<feature type="compositionally biased region" description="Basic and acidic residues" evidence="5">
    <location>
        <begin position="1"/>
        <end position="13"/>
    </location>
</feature>
<evidence type="ECO:0000256" key="6">
    <source>
        <dbReference type="SAM" id="Phobius"/>
    </source>
</evidence>
<feature type="transmembrane region" description="Helical" evidence="6">
    <location>
        <begin position="90"/>
        <end position="107"/>
    </location>
</feature>
<keyword evidence="2 6" id="KW-0812">Transmembrane</keyword>
<dbReference type="GO" id="GO:0005886">
    <property type="term" value="C:plasma membrane"/>
    <property type="evidence" value="ECO:0007669"/>
    <property type="project" value="TreeGrafter"/>
</dbReference>
<accession>A0A6L9W3L5</accession>
<dbReference type="PANTHER" id="PTHR30520">
    <property type="entry name" value="FORMATE TRANSPORTER-RELATED"/>
    <property type="match status" value="1"/>
</dbReference>
<keyword evidence="4 6" id="KW-0472">Membrane</keyword>
<protein>
    <submittedName>
        <fullName evidence="7">Formate/nitrite transporter family protein</fullName>
    </submittedName>
</protein>
<dbReference type="PANTHER" id="PTHR30520:SF2">
    <property type="entry name" value="INNER MEMBRANE PROTEIN YFDC"/>
    <property type="match status" value="1"/>
</dbReference>
<feature type="compositionally biased region" description="Basic and acidic residues" evidence="5">
    <location>
        <begin position="20"/>
        <end position="29"/>
    </location>
</feature>
<evidence type="ECO:0000256" key="1">
    <source>
        <dbReference type="ARBA" id="ARBA00004141"/>
    </source>
</evidence>
<dbReference type="AlphaFoldDB" id="A0A6L9W3L5"/>
<name>A0A6L9W3L5_9ACTN</name>
<evidence type="ECO:0000256" key="4">
    <source>
        <dbReference type="ARBA" id="ARBA00023136"/>
    </source>
</evidence>
<feature type="transmembrane region" description="Helical" evidence="6">
    <location>
        <begin position="136"/>
        <end position="160"/>
    </location>
</feature>
<evidence type="ECO:0000256" key="5">
    <source>
        <dbReference type="SAM" id="MobiDB-lite"/>
    </source>
</evidence>
<dbReference type="EMBL" id="JAAGWG010000016">
    <property type="protein sequence ID" value="NEK86578.1"/>
    <property type="molecule type" value="Genomic_DNA"/>
</dbReference>
<keyword evidence="3 6" id="KW-1133">Transmembrane helix</keyword>
<dbReference type="InterPro" id="IPR023271">
    <property type="entry name" value="Aquaporin-like"/>
</dbReference>
<evidence type="ECO:0000313" key="7">
    <source>
        <dbReference type="EMBL" id="NEK86578.1"/>
    </source>
</evidence>
<evidence type="ECO:0000256" key="3">
    <source>
        <dbReference type="ARBA" id="ARBA00022989"/>
    </source>
</evidence>
<sequence length="292" mass="31120">MDHAPQDRARDDRAQEEEAATERSAREELGSSDAPVEDEVVEAFDRIVGEGAQRLHRTWREVLTTGLAGGLEVGVGVLALLAVYAETGSHLLAGLAFSIGFIALLLARSELFTEGFLVPVTAVVAGRARIGQLARLWSGTLVANLVGGWLVMWVVVLALPELGETAIESATEFVDAPLDLQSMALAFLAGSSITLMTRMQQGAESEAGKIVAAVAGAFVLAGLVLFHSILDSLIIFAGIHAGGPFDYGDWLGWFWYTTLLNMAGGLLVVTLLRLVRSKDLIERERAAVADGH</sequence>
<dbReference type="GO" id="GO:0015499">
    <property type="term" value="F:formate transmembrane transporter activity"/>
    <property type="evidence" value="ECO:0007669"/>
    <property type="project" value="TreeGrafter"/>
</dbReference>